<accession>A0A0M2R415</accession>
<dbReference type="GO" id="GO:0007165">
    <property type="term" value="P:signal transduction"/>
    <property type="evidence" value="ECO:0007669"/>
    <property type="project" value="TreeGrafter"/>
</dbReference>
<evidence type="ECO:0000256" key="3">
    <source>
        <dbReference type="ARBA" id="ARBA00022801"/>
    </source>
</evidence>
<keyword evidence="8" id="KW-1185">Reference proteome</keyword>
<dbReference type="SUPFAM" id="SSF50156">
    <property type="entry name" value="PDZ domain-like"/>
    <property type="match status" value="1"/>
</dbReference>
<comment type="similarity">
    <text evidence="1 5">Belongs to the peptidase S41A family.</text>
</comment>
<dbReference type="Gene3D" id="3.30.750.44">
    <property type="match status" value="1"/>
</dbReference>
<dbReference type="InterPro" id="IPR036034">
    <property type="entry name" value="PDZ_sf"/>
</dbReference>
<name>A0A0M2R415_9PROT</name>
<evidence type="ECO:0000256" key="1">
    <source>
        <dbReference type="ARBA" id="ARBA00009179"/>
    </source>
</evidence>
<dbReference type="RefSeq" id="WP_046507743.1">
    <property type="nucleotide sequence ID" value="NZ_LANI01000018.1"/>
</dbReference>
<dbReference type="SUPFAM" id="SSF52096">
    <property type="entry name" value="ClpP/crotonase"/>
    <property type="match status" value="1"/>
</dbReference>
<dbReference type="SMART" id="SM00245">
    <property type="entry name" value="TSPc"/>
    <property type="match status" value="1"/>
</dbReference>
<dbReference type="Gene3D" id="3.90.226.10">
    <property type="entry name" value="2-enoyl-CoA Hydratase, Chain A, domain 1"/>
    <property type="match status" value="1"/>
</dbReference>
<dbReference type="Pfam" id="PF03572">
    <property type="entry name" value="Peptidase_S41"/>
    <property type="match status" value="1"/>
</dbReference>
<dbReference type="GO" id="GO:0008236">
    <property type="term" value="F:serine-type peptidase activity"/>
    <property type="evidence" value="ECO:0007669"/>
    <property type="project" value="UniProtKB-KW"/>
</dbReference>
<gene>
    <name evidence="7" type="ORF">WH95_12565</name>
</gene>
<evidence type="ECO:0000313" key="7">
    <source>
        <dbReference type="EMBL" id="KKJ76627.1"/>
    </source>
</evidence>
<feature type="domain" description="PDZ" evidence="6">
    <location>
        <begin position="177"/>
        <end position="244"/>
    </location>
</feature>
<sequence length="534" mass="58339">MPIIFQPHLYLLNTNRASRILSVFLLVFLSACGTPNLNRNYSHQYPDNAEFEQKTATALYADAFEHIVNYYIEEIDASRLALAAMDNLATLDPEIDIIDAGSSLTFTYSGEAISRHSYPSTIDHQAWARLTASVVSEASTFSPALRRATGEQIHQAIFDGVAGELDKFSRYSNPDKALAYRDNRNGFSGIGIRYVKDKTGARIVSVMENTPALAVGLKEGDIIIEVDGTDISQLPETEITKLMKGPKNTSVELAINRANVASPLIYKITRKKIVVQTVFYKRMGNIAYIQISSFNKQTPQNLLTKVRTAQKEIGDDLLGYILDLRDNGGGIKAASVTSADLFISSGTISSVQGRNPKSHDLSIAKSRDVAKGQPIIVLINANSASSSEILAAGLQDSGRALIVGSNSYGKGTVQSINELPNGGEFRVTWAKFLAPSGYAIHDRGIIPNVCTTNGNYRSADDMMDRLQSGTLEMTYPLHNKASDNEDLEQIRASCPQTTEMMEIDLEVAKSLINSSKLFNMAKNNTNSTTSELIN</sequence>
<reference evidence="7 8" key="1">
    <citation type="submission" date="2015-03" db="EMBL/GenBank/DDBJ databases">
        <title>Genome sequence of Kiloniella sp. P1-1, isolated from the gut microflora of Pacific white shrimp, Penaeus vannamei.</title>
        <authorList>
            <person name="Shao Z."/>
            <person name="Wang L."/>
            <person name="Li X."/>
        </authorList>
    </citation>
    <scope>NUCLEOTIDE SEQUENCE [LARGE SCALE GENOMIC DNA]</scope>
    <source>
        <strain evidence="7 8">P1-1</strain>
    </source>
</reference>
<evidence type="ECO:0000256" key="2">
    <source>
        <dbReference type="ARBA" id="ARBA00022670"/>
    </source>
</evidence>
<comment type="caution">
    <text evidence="7">The sequence shown here is derived from an EMBL/GenBank/DDBJ whole genome shotgun (WGS) entry which is preliminary data.</text>
</comment>
<evidence type="ECO:0000313" key="8">
    <source>
        <dbReference type="Proteomes" id="UP000034491"/>
    </source>
</evidence>
<evidence type="ECO:0000256" key="5">
    <source>
        <dbReference type="RuleBase" id="RU004404"/>
    </source>
</evidence>
<protein>
    <recommendedName>
        <fullName evidence="6">PDZ domain-containing protein</fullName>
    </recommendedName>
</protein>
<dbReference type="InterPro" id="IPR005151">
    <property type="entry name" value="Tail-specific_protease"/>
</dbReference>
<dbReference type="Pfam" id="PF00595">
    <property type="entry name" value="PDZ"/>
    <property type="match status" value="1"/>
</dbReference>
<organism evidence="7 8">
    <name type="scientific">Kiloniella litopenaei</name>
    <dbReference type="NCBI Taxonomy" id="1549748"/>
    <lineage>
        <taxon>Bacteria</taxon>
        <taxon>Pseudomonadati</taxon>
        <taxon>Pseudomonadota</taxon>
        <taxon>Alphaproteobacteria</taxon>
        <taxon>Rhodospirillales</taxon>
        <taxon>Kiloniellaceae</taxon>
        <taxon>Kiloniella</taxon>
    </lineage>
</organism>
<dbReference type="Proteomes" id="UP000034491">
    <property type="component" value="Unassembled WGS sequence"/>
</dbReference>
<proteinExistence type="inferred from homology"/>
<dbReference type="AlphaFoldDB" id="A0A0M2R415"/>
<dbReference type="GO" id="GO:0006508">
    <property type="term" value="P:proteolysis"/>
    <property type="evidence" value="ECO:0007669"/>
    <property type="project" value="UniProtKB-KW"/>
</dbReference>
<dbReference type="CDD" id="cd07560">
    <property type="entry name" value="Peptidase_S41_CPP"/>
    <property type="match status" value="1"/>
</dbReference>
<keyword evidence="3 5" id="KW-0378">Hydrolase</keyword>
<dbReference type="NCBIfam" id="TIGR00225">
    <property type="entry name" value="prc"/>
    <property type="match status" value="1"/>
</dbReference>
<dbReference type="STRING" id="1549748.WH95_12565"/>
<dbReference type="GO" id="GO:0004175">
    <property type="term" value="F:endopeptidase activity"/>
    <property type="evidence" value="ECO:0007669"/>
    <property type="project" value="TreeGrafter"/>
</dbReference>
<dbReference type="GO" id="GO:0030288">
    <property type="term" value="C:outer membrane-bounded periplasmic space"/>
    <property type="evidence" value="ECO:0007669"/>
    <property type="project" value="TreeGrafter"/>
</dbReference>
<dbReference type="CDD" id="cd06782">
    <property type="entry name" value="cpPDZ_CPP-like"/>
    <property type="match status" value="1"/>
</dbReference>
<dbReference type="InterPro" id="IPR001478">
    <property type="entry name" value="PDZ"/>
</dbReference>
<evidence type="ECO:0000259" key="6">
    <source>
        <dbReference type="PROSITE" id="PS50106"/>
    </source>
</evidence>
<keyword evidence="2 5" id="KW-0645">Protease</keyword>
<dbReference type="Gene3D" id="2.30.42.10">
    <property type="match status" value="1"/>
</dbReference>
<dbReference type="PANTHER" id="PTHR32060:SF30">
    <property type="entry name" value="CARBOXY-TERMINAL PROCESSING PROTEASE CTPA"/>
    <property type="match status" value="1"/>
</dbReference>
<dbReference type="PANTHER" id="PTHR32060">
    <property type="entry name" value="TAIL-SPECIFIC PROTEASE"/>
    <property type="match status" value="1"/>
</dbReference>
<dbReference type="OrthoDB" id="9812068at2"/>
<dbReference type="InterPro" id="IPR004447">
    <property type="entry name" value="Peptidase_S41A"/>
</dbReference>
<dbReference type="SMART" id="SM00228">
    <property type="entry name" value="PDZ"/>
    <property type="match status" value="1"/>
</dbReference>
<evidence type="ECO:0000256" key="4">
    <source>
        <dbReference type="ARBA" id="ARBA00022825"/>
    </source>
</evidence>
<dbReference type="PROSITE" id="PS50106">
    <property type="entry name" value="PDZ"/>
    <property type="match status" value="1"/>
</dbReference>
<dbReference type="InterPro" id="IPR029045">
    <property type="entry name" value="ClpP/crotonase-like_dom_sf"/>
</dbReference>
<keyword evidence="4 5" id="KW-0720">Serine protease</keyword>
<dbReference type="EMBL" id="LANI01000018">
    <property type="protein sequence ID" value="KKJ76627.1"/>
    <property type="molecule type" value="Genomic_DNA"/>
</dbReference>